<dbReference type="Gene3D" id="3.40.50.300">
    <property type="entry name" value="P-loop containing nucleotide triphosphate hydrolases"/>
    <property type="match status" value="1"/>
</dbReference>
<evidence type="ECO:0000256" key="5">
    <source>
        <dbReference type="PIRSR" id="PIRSR606689-2"/>
    </source>
</evidence>
<evidence type="ECO:0000256" key="3">
    <source>
        <dbReference type="ARBA" id="ARBA00023134"/>
    </source>
</evidence>
<gene>
    <name evidence="7" type="ORF">Cvel_26953</name>
</gene>
<keyword evidence="2 4" id="KW-0547">Nucleotide-binding</keyword>
<evidence type="ECO:0000256" key="1">
    <source>
        <dbReference type="ARBA" id="ARBA00010290"/>
    </source>
</evidence>
<dbReference type="EMBL" id="CDMZ01002508">
    <property type="protein sequence ID" value="CEM42682.1"/>
    <property type="molecule type" value="Genomic_DNA"/>
</dbReference>
<feature type="binding site" evidence="4">
    <location>
        <begin position="14"/>
        <end position="21"/>
    </location>
    <ligand>
        <name>GTP</name>
        <dbReference type="ChEBI" id="CHEBI:37565"/>
    </ligand>
</feature>
<keyword evidence="3 4" id="KW-0342">GTP-binding</keyword>
<dbReference type="PRINTS" id="PR00328">
    <property type="entry name" value="SAR1GTPBP"/>
</dbReference>
<dbReference type="InterPro" id="IPR006689">
    <property type="entry name" value="Small_GTPase_ARF/SAR"/>
</dbReference>
<dbReference type="InterPro" id="IPR024156">
    <property type="entry name" value="Small_GTPase_ARF"/>
</dbReference>
<name>A0A0G4HF60_9ALVE</name>
<feature type="binding site" evidence="4">
    <location>
        <position position="60"/>
    </location>
    <ligand>
        <name>GTP</name>
        <dbReference type="ChEBI" id="CHEBI:37565"/>
    </ligand>
</feature>
<dbReference type="VEuPathDB" id="CryptoDB:Cvel_26953"/>
<dbReference type="GO" id="GO:0030010">
    <property type="term" value="P:establishment of cell polarity"/>
    <property type="evidence" value="ECO:0007669"/>
    <property type="project" value="UniProtKB-ARBA"/>
</dbReference>
<feature type="binding site" evidence="5">
    <location>
        <position position="38"/>
    </location>
    <ligand>
        <name>Mg(2+)</name>
        <dbReference type="ChEBI" id="CHEBI:18420"/>
    </ligand>
</feature>
<reference evidence="7" key="1">
    <citation type="submission" date="2014-11" db="EMBL/GenBank/DDBJ databases">
        <authorList>
            <person name="Otto D Thomas"/>
            <person name="Naeem Raeece"/>
        </authorList>
    </citation>
    <scope>NUCLEOTIDE SEQUENCE</scope>
</reference>
<sequence>MVSSGRPCRTLMIGLDAAGKTTILYNMKIGEVVHTVPTIGFNVEELTYRNLNLTVWDIGGQAKIRALWRYYFQGTDLVIFVVDSADRDRIEEAAEELHAVFQAEELQDAQLLVYANKQDIPNAMSCTEVANKLRLSELGKRRNWHVQSTVAVRGDGLFDGLDWAADIMAKR</sequence>
<dbReference type="SMART" id="SM00177">
    <property type="entry name" value="ARF"/>
    <property type="match status" value="1"/>
</dbReference>
<dbReference type="SMART" id="SM00178">
    <property type="entry name" value="SAR"/>
    <property type="match status" value="1"/>
</dbReference>
<dbReference type="InterPro" id="IPR027417">
    <property type="entry name" value="P-loop_NTPase"/>
</dbReference>
<evidence type="ECO:0000313" key="7">
    <source>
        <dbReference type="EMBL" id="CEM42682.1"/>
    </source>
</evidence>
<accession>A0A0G4HF60</accession>
<dbReference type="InterPro" id="IPR005225">
    <property type="entry name" value="Small_GTP-bd"/>
</dbReference>
<dbReference type="SUPFAM" id="SSF52540">
    <property type="entry name" value="P-loop containing nucleoside triphosphate hydrolases"/>
    <property type="match status" value="1"/>
</dbReference>
<dbReference type="Pfam" id="PF00025">
    <property type="entry name" value="Arf"/>
    <property type="match status" value="1"/>
</dbReference>
<feature type="binding site" evidence="5">
    <location>
        <position position="21"/>
    </location>
    <ligand>
        <name>Mg(2+)</name>
        <dbReference type="ChEBI" id="CHEBI:18420"/>
    </ligand>
</feature>
<evidence type="ECO:0000256" key="6">
    <source>
        <dbReference type="RuleBase" id="RU003925"/>
    </source>
</evidence>
<dbReference type="GO" id="GO:0046872">
    <property type="term" value="F:metal ion binding"/>
    <property type="evidence" value="ECO:0007669"/>
    <property type="project" value="UniProtKB-KW"/>
</dbReference>
<dbReference type="PhylomeDB" id="A0A0G4HF60"/>
<keyword evidence="5" id="KW-0460">Magnesium</keyword>
<dbReference type="GO" id="GO:0003924">
    <property type="term" value="F:GTPase activity"/>
    <property type="evidence" value="ECO:0007669"/>
    <property type="project" value="InterPro"/>
</dbReference>
<dbReference type="GO" id="GO:0005525">
    <property type="term" value="F:GTP binding"/>
    <property type="evidence" value="ECO:0007669"/>
    <property type="project" value="UniProtKB-KW"/>
</dbReference>
<keyword evidence="5" id="KW-0479">Metal-binding</keyword>
<evidence type="ECO:0008006" key="8">
    <source>
        <dbReference type="Google" id="ProtNLM"/>
    </source>
</evidence>
<comment type="similarity">
    <text evidence="1 6">Belongs to the small GTPase superfamily. Arf family.</text>
</comment>
<feature type="binding site" evidence="4">
    <location>
        <begin position="116"/>
        <end position="119"/>
    </location>
    <ligand>
        <name>GTP</name>
        <dbReference type="ChEBI" id="CHEBI:37565"/>
    </ligand>
</feature>
<evidence type="ECO:0000256" key="2">
    <source>
        <dbReference type="ARBA" id="ARBA00022741"/>
    </source>
</evidence>
<evidence type="ECO:0000256" key="4">
    <source>
        <dbReference type="PIRSR" id="PIRSR606689-1"/>
    </source>
</evidence>
<dbReference type="NCBIfam" id="TIGR00231">
    <property type="entry name" value="small_GTP"/>
    <property type="match status" value="1"/>
</dbReference>
<dbReference type="CDD" id="cd00878">
    <property type="entry name" value="Arf_Arl"/>
    <property type="match status" value="1"/>
</dbReference>
<dbReference type="FunFam" id="3.40.50.300:FF:000412">
    <property type="entry name" value="ADP-ribosylation factor 1"/>
    <property type="match status" value="1"/>
</dbReference>
<organism evidence="7">
    <name type="scientific">Chromera velia CCMP2878</name>
    <dbReference type="NCBI Taxonomy" id="1169474"/>
    <lineage>
        <taxon>Eukaryota</taxon>
        <taxon>Sar</taxon>
        <taxon>Alveolata</taxon>
        <taxon>Colpodellida</taxon>
        <taxon>Chromeraceae</taxon>
        <taxon>Chromera</taxon>
    </lineage>
</organism>
<dbReference type="AlphaFoldDB" id="A0A0G4HF60"/>
<dbReference type="PROSITE" id="PS51417">
    <property type="entry name" value="ARF"/>
    <property type="match status" value="1"/>
</dbReference>
<protein>
    <recommendedName>
        <fullName evidence="8">ADP-ribosylation factor</fullName>
    </recommendedName>
</protein>
<proteinExistence type="inferred from homology"/>
<dbReference type="PANTHER" id="PTHR11711">
    <property type="entry name" value="ADP RIBOSYLATION FACTOR-RELATED"/>
    <property type="match status" value="1"/>
</dbReference>